<keyword evidence="7" id="KW-1185">Reference proteome</keyword>
<dbReference type="PATRIC" id="fig|1227457.3.peg.1214"/>
<comment type="caution">
    <text evidence="6">The sequence shown here is derived from an EMBL/GenBank/DDBJ whole genome shotgun (WGS) entry which is preliminary data.</text>
</comment>
<dbReference type="RefSeq" id="WP_007739000.1">
    <property type="nucleotide sequence ID" value="NZ_AOMF01000141.1"/>
</dbReference>
<evidence type="ECO:0000256" key="2">
    <source>
        <dbReference type="ARBA" id="ARBA00022578"/>
    </source>
</evidence>
<organism evidence="6 7">
    <name type="scientific">Halococcus thailandensis JCM 13552</name>
    <dbReference type="NCBI Taxonomy" id="1227457"/>
    <lineage>
        <taxon>Archaea</taxon>
        <taxon>Methanobacteriati</taxon>
        <taxon>Methanobacteriota</taxon>
        <taxon>Stenosarchaea group</taxon>
        <taxon>Halobacteria</taxon>
        <taxon>Halobacteriales</taxon>
        <taxon>Halococcaceae</taxon>
        <taxon>Halococcus</taxon>
    </lineage>
</organism>
<gene>
    <name evidence="6" type="ORF">C451_06780</name>
</gene>
<keyword evidence="2" id="KW-0815">Transposition</keyword>
<reference evidence="6 7" key="1">
    <citation type="journal article" date="2014" name="PLoS Genet.">
        <title>Phylogenetically driven sequencing of extremely halophilic archaea reveals strategies for static and dynamic osmo-response.</title>
        <authorList>
            <person name="Becker E.A."/>
            <person name="Seitzer P.M."/>
            <person name="Tritt A."/>
            <person name="Larsen D."/>
            <person name="Krusor M."/>
            <person name="Yao A.I."/>
            <person name="Wu D."/>
            <person name="Madern D."/>
            <person name="Eisen J.A."/>
            <person name="Darling A.E."/>
            <person name="Facciotti M.T."/>
        </authorList>
    </citation>
    <scope>NUCLEOTIDE SEQUENCE [LARGE SCALE GENOMIC DNA]</scope>
    <source>
        <strain evidence="6 7">JCM 13552</strain>
    </source>
</reference>
<dbReference type="InterPro" id="IPR047952">
    <property type="entry name" value="Transpos_IS4"/>
</dbReference>
<evidence type="ECO:0000256" key="4">
    <source>
        <dbReference type="ARBA" id="ARBA00023172"/>
    </source>
</evidence>
<dbReference type="NCBIfam" id="NF033592">
    <property type="entry name" value="transpos_IS4_1"/>
    <property type="match status" value="1"/>
</dbReference>
<evidence type="ECO:0000313" key="6">
    <source>
        <dbReference type="EMBL" id="EMA54333.1"/>
    </source>
</evidence>
<dbReference type="GO" id="GO:0003677">
    <property type="term" value="F:DNA binding"/>
    <property type="evidence" value="ECO:0007669"/>
    <property type="project" value="UniProtKB-KW"/>
</dbReference>
<proteinExistence type="inferred from homology"/>
<dbReference type="EMBL" id="AOMF01000141">
    <property type="protein sequence ID" value="EMA54333.1"/>
    <property type="molecule type" value="Genomic_DNA"/>
</dbReference>
<evidence type="ECO:0000256" key="3">
    <source>
        <dbReference type="ARBA" id="ARBA00023125"/>
    </source>
</evidence>
<dbReference type="InterPro" id="IPR002559">
    <property type="entry name" value="Transposase_11"/>
</dbReference>
<sequence length="435" mass="49650">MDDLSSEAIRSLLTSLFPSQMVEDLAREREIVIRDRKIDVRMLVWTLVVGFAVGGEARSIAGYRRAYEAATDHSVYPSSFYDRFTEELATLLRDLLDHAVEEVAVPHTLTPAFEQFRDVIADDATIVRLCRFLSEFKATHENKSGLTLYLVHNVTEQSVISDGITDETTHESTLFETGSWLSGRLFLLDRGFFKFRRFALIDENDGFFVSRLKASSNPVVTEELQEWPGRAIPLEGVRIYDVVGDLYREHIDVEVSFQRRVYNGVKSWDTKQLRVVGVRDEDADDGYRLYITNLPHDEFDPDEISTLYRARWVVELLFRELKSRYSLDEFETEKAHIVKIQVVAALLTLVVSRAILREFMDSAEEQDEECVFPTERWAATFRSLAQLILQEIAAGYGYPPPNLGEILYQEARQPSPSRLTLLEEVNAGLCGGSPA</sequence>
<dbReference type="PANTHER" id="PTHR33258">
    <property type="entry name" value="TRANSPOSASE INSL FOR INSERTION SEQUENCE ELEMENT IS186A-RELATED"/>
    <property type="match status" value="1"/>
</dbReference>
<dbReference type="PANTHER" id="PTHR33258:SF1">
    <property type="entry name" value="TRANSPOSASE INSL FOR INSERTION SEQUENCE ELEMENT IS186A-RELATED"/>
    <property type="match status" value="1"/>
</dbReference>
<dbReference type="SUPFAM" id="SSF53098">
    <property type="entry name" value="Ribonuclease H-like"/>
    <property type="match status" value="1"/>
</dbReference>
<accession>M0N9T3</accession>
<dbReference type="eggNOG" id="arCOG06159">
    <property type="taxonomic scope" value="Archaea"/>
</dbReference>
<comment type="similarity">
    <text evidence="1">Belongs to the transposase 11 family.</text>
</comment>
<dbReference type="OrthoDB" id="212258at2157"/>
<dbReference type="Pfam" id="PF01609">
    <property type="entry name" value="DDE_Tnp_1"/>
    <property type="match status" value="1"/>
</dbReference>
<dbReference type="AlphaFoldDB" id="M0N9T3"/>
<evidence type="ECO:0000313" key="7">
    <source>
        <dbReference type="Proteomes" id="UP000011680"/>
    </source>
</evidence>
<dbReference type="STRING" id="1227457.C451_06780"/>
<name>M0N9T3_9EURY</name>
<evidence type="ECO:0000256" key="1">
    <source>
        <dbReference type="ARBA" id="ARBA00010075"/>
    </source>
</evidence>
<dbReference type="InterPro" id="IPR012337">
    <property type="entry name" value="RNaseH-like_sf"/>
</dbReference>
<keyword evidence="4" id="KW-0233">DNA recombination</keyword>
<feature type="domain" description="Transposase IS4-like" evidence="5">
    <location>
        <begin position="115"/>
        <end position="350"/>
    </location>
</feature>
<dbReference type="GO" id="GO:0006313">
    <property type="term" value="P:DNA transposition"/>
    <property type="evidence" value="ECO:0007669"/>
    <property type="project" value="InterPro"/>
</dbReference>
<protein>
    <submittedName>
        <fullName evidence="6">ISH8-type transposase</fullName>
    </submittedName>
</protein>
<dbReference type="Gene3D" id="3.90.350.10">
    <property type="entry name" value="Transposase Inhibitor Protein From Tn5, Chain A, domain 1"/>
    <property type="match status" value="1"/>
</dbReference>
<keyword evidence="3" id="KW-0238">DNA-binding</keyword>
<evidence type="ECO:0000259" key="5">
    <source>
        <dbReference type="Pfam" id="PF01609"/>
    </source>
</evidence>
<dbReference type="GO" id="GO:0004803">
    <property type="term" value="F:transposase activity"/>
    <property type="evidence" value="ECO:0007669"/>
    <property type="project" value="InterPro"/>
</dbReference>
<dbReference type="Proteomes" id="UP000011680">
    <property type="component" value="Unassembled WGS sequence"/>
</dbReference>